<sequence>MWCFPQRIALNQGSIPPIGHLIKRKCLMR</sequence>
<organism evidence="1">
    <name type="scientific">Caudovirales sp. ctqI92</name>
    <dbReference type="NCBI Taxonomy" id="2826785"/>
    <lineage>
        <taxon>Viruses</taxon>
        <taxon>Duplodnaviria</taxon>
        <taxon>Heunggongvirae</taxon>
        <taxon>Uroviricota</taxon>
        <taxon>Caudoviricetes</taxon>
    </lineage>
</organism>
<accession>A0A8S5MQN8</accession>
<dbReference type="EMBL" id="BK014963">
    <property type="protein sequence ID" value="DAD84630.1"/>
    <property type="molecule type" value="Genomic_DNA"/>
</dbReference>
<proteinExistence type="predicted"/>
<protein>
    <submittedName>
        <fullName evidence="1">Uncharacterized protein</fullName>
    </submittedName>
</protein>
<name>A0A8S5MQN8_9CAUD</name>
<reference evidence="1" key="1">
    <citation type="journal article" date="2021" name="Proc. Natl. Acad. Sci. U.S.A.">
        <title>A Catalog of Tens of Thousands of Viruses from Human Metagenomes Reveals Hidden Associations with Chronic Diseases.</title>
        <authorList>
            <person name="Tisza M.J."/>
            <person name="Buck C.B."/>
        </authorList>
    </citation>
    <scope>NUCLEOTIDE SEQUENCE</scope>
    <source>
        <strain evidence="1">CtqI92</strain>
    </source>
</reference>
<evidence type="ECO:0000313" key="1">
    <source>
        <dbReference type="EMBL" id="DAD84630.1"/>
    </source>
</evidence>